<evidence type="ECO:0000259" key="12">
    <source>
        <dbReference type="Pfam" id="PF02709"/>
    </source>
</evidence>
<dbReference type="STRING" id="104452.A0A0L7LCY0"/>
<evidence type="ECO:0000256" key="10">
    <source>
        <dbReference type="ARBA" id="ARBA00023180"/>
    </source>
</evidence>
<dbReference type="Pfam" id="PF02709">
    <property type="entry name" value="Glyco_transf_7C"/>
    <property type="match status" value="1"/>
</dbReference>
<dbReference type="GO" id="GO:0006688">
    <property type="term" value="P:glycosphingolipid biosynthetic process"/>
    <property type="evidence" value="ECO:0007669"/>
    <property type="project" value="TreeGrafter"/>
</dbReference>
<evidence type="ECO:0000256" key="1">
    <source>
        <dbReference type="ARBA" id="ARBA00004606"/>
    </source>
</evidence>
<dbReference type="SUPFAM" id="SSF53448">
    <property type="entry name" value="Nucleotide-diphospho-sugar transferases"/>
    <property type="match status" value="1"/>
</dbReference>
<comment type="similarity">
    <text evidence="3">Belongs to the glycosyltransferase 7 family.</text>
</comment>
<organism evidence="14 15">
    <name type="scientific">Operophtera brumata</name>
    <name type="common">Winter moth</name>
    <name type="synonym">Phalaena brumata</name>
    <dbReference type="NCBI Taxonomy" id="104452"/>
    <lineage>
        <taxon>Eukaryota</taxon>
        <taxon>Metazoa</taxon>
        <taxon>Ecdysozoa</taxon>
        <taxon>Arthropoda</taxon>
        <taxon>Hexapoda</taxon>
        <taxon>Insecta</taxon>
        <taxon>Pterygota</taxon>
        <taxon>Neoptera</taxon>
        <taxon>Endopterygota</taxon>
        <taxon>Lepidoptera</taxon>
        <taxon>Glossata</taxon>
        <taxon>Ditrysia</taxon>
        <taxon>Geometroidea</taxon>
        <taxon>Geometridae</taxon>
        <taxon>Larentiinae</taxon>
        <taxon>Operophtera</taxon>
    </lineage>
</organism>
<evidence type="ECO:0000313" key="15">
    <source>
        <dbReference type="Proteomes" id="UP000037510"/>
    </source>
</evidence>
<evidence type="ECO:0000256" key="6">
    <source>
        <dbReference type="ARBA" id="ARBA00022692"/>
    </source>
</evidence>
<dbReference type="Gene3D" id="3.90.550.10">
    <property type="entry name" value="Spore Coat Polysaccharide Biosynthesis Protein SpsA, Chain A"/>
    <property type="match status" value="1"/>
</dbReference>
<keyword evidence="8 11" id="KW-1133">Transmembrane helix</keyword>
<dbReference type="Pfam" id="PF13733">
    <property type="entry name" value="Glyco_transf_7N"/>
    <property type="match status" value="1"/>
</dbReference>
<keyword evidence="10" id="KW-0325">Glycoprotein</keyword>
<reference evidence="14 15" key="1">
    <citation type="journal article" date="2015" name="Genome Biol. Evol.">
        <title>The genome of winter moth (Operophtera brumata) provides a genomic perspective on sexual dimorphism and phenology.</title>
        <authorList>
            <person name="Derks M.F."/>
            <person name="Smit S."/>
            <person name="Salis L."/>
            <person name="Schijlen E."/>
            <person name="Bossers A."/>
            <person name="Mateman C."/>
            <person name="Pijl A.S."/>
            <person name="de Ridder D."/>
            <person name="Groenen M.A."/>
            <person name="Visser M.E."/>
            <person name="Megens H.J."/>
        </authorList>
    </citation>
    <scope>NUCLEOTIDE SEQUENCE [LARGE SCALE GENOMIC DNA]</scope>
    <source>
        <strain evidence="14">WM2013NL</strain>
        <tissue evidence="14">Head and thorax</tissue>
    </source>
</reference>
<evidence type="ECO:0000256" key="11">
    <source>
        <dbReference type="SAM" id="Phobius"/>
    </source>
</evidence>
<protein>
    <submittedName>
        <fullName evidence="14">Beta-1,4-galactosyltransferase</fullName>
    </submittedName>
</protein>
<dbReference type="GO" id="GO:0033842">
    <property type="term" value="F:N-acetyl-beta-glucosaminyl-derivative 4-beta-N-acetylgalactosaminyltransferase activity"/>
    <property type="evidence" value="ECO:0007669"/>
    <property type="project" value="TreeGrafter"/>
</dbReference>
<keyword evidence="5 14" id="KW-0808">Transferase</keyword>
<comment type="pathway">
    <text evidence="2">Protein modification; protein glycosylation.</text>
</comment>
<dbReference type="AlphaFoldDB" id="A0A0L7LCY0"/>
<proteinExistence type="inferred from homology"/>
<dbReference type="GO" id="GO:0016020">
    <property type="term" value="C:membrane"/>
    <property type="evidence" value="ECO:0007669"/>
    <property type="project" value="UniProtKB-SubCell"/>
</dbReference>
<dbReference type="Proteomes" id="UP000037510">
    <property type="component" value="Unassembled WGS sequence"/>
</dbReference>
<dbReference type="InterPro" id="IPR027995">
    <property type="entry name" value="Galactosyl_T_N"/>
</dbReference>
<evidence type="ECO:0000256" key="4">
    <source>
        <dbReference type="ARBA" id="ARBA00022676"/>
    </source>
</evidence>
<dbReference type="InterPro" id="IPR003859">
    <property type="entry name" value="Galactosyl_T"/>
</dbReference>
<dbReference type="PANTHER" id="PTHR19300">
    <property type="entry name" value="BETA-1,4-GALACTOSYLTRANSFERASE"/>
    <property type="match status" value="1"/>
</dbReference>
<keyword evidence="6 11" id="KW-0812">Transmembrane</keyword>
<dbReference type="EMBL" id="JTDY01001621">
    <property type="protein sequence ID" value="KOB73327.1"/>
    <property type="molecule type" value="Genomic_DNA"/>
</dbReference>
<name>A0A0L7LCY0_OPEBR</name>
<evidence type="ECO:0000256" key="5">
    <source>
        <dbReference type="ARBA" id="ARBA00022679"/>
    </source>
</evidence>
<sequence>MTVDKTGRYGLYYRILQVRVITGMFALLALSTIIVFFVCFGIYDYPHIPEQTIHYELYRKTTPYLIKKKTQCKYDEILASTENIVSWDIPKYIDDFSPIGIANGSYVPECYPAFSVAILQRDAKPWNKGMLYNIGARHAIADGFPCLILHDVDLLPQNRRNLYACARWPRHMSACVDTHRYFLWYEELVGGVLAIRADHYVAVEGYSNRYEQWGAEDDD</sequence>
<keyword evidence="15" id="KW-1185">Reference proteome</keyword>
<evidence type="ECO:0000256" key="7">
    <source>
        <dbReference type="ARBA" id="ARBA00022968"/>
    </source>
</evidence>
<keyword evidence="4 14" id="KW-0328">Glycosyltransferase</keyword>
<dbReference type="PRINTS" id="PR02050">
    <property type="entry name" value="B14GALTRFASE"/>
</dbReference>
<dbReference type="GO" id="GO:0005794">
    <property type="term" value="C:Golgi apparatus"/>
    <property type="evidence" value="ECO:0007669"/>
    <property type="project" value="TreeGrafter"/>
</dbReference>
<feature type="non-terminal residue" evidence="14">
    <location>
        <position position="219"/>
    </location>
</feature>
<feature type="transmembrane region" description="Helical" evidence="11">
    <location>
        <begin position="20"/>
        <end position="43"/>
    </location>
</feature>
<dbReference type="InterPro" id="IPR027791">
    <property type="entry name" value="Galactosyl_T_C"/>
</dbReference>
<gene>
    <name evidence="14" type="ORF">OBRU01_11430</name>
</gene>
<evidence type="ECO:0000256" key="9">
    <source>
        <dbReference type="ARBA" id="ARBA00023136"/>
    </source>
</evidence>
<comment type="subcellular location">
    <subcellularLocation>
        <location evidence="1">Membrane</location>
        <topology evidence="1">Single-pass type II membrane protein</topology>
    </subcellularLocation>
</comment>
<evidence type="ECO:0000256" key="2">
    <source>
        <dbReference type="ARBA" id="ARBA00004922"/>
    </source>
</evidence>
<feature type="domain" description="Galactosyltransferase N-terminal" evidence="13">
    <location>
        <begin position="118"/>
        <end position="165"/>
    </location>
</feature>
<evidence type="ECO:0000259" key="13">
    <source>
        <dbReference type="Pfam" id="PF13733"/>
    </source>
</evidence>
<dbReference type="GO" id="GO:0008378">
    <property type="term" value="F:galactosyltransferase activity"/>
    <property type="evidence" value="ECO:0007669"/>
    <property type="project" value="TreeGrafter"/>
</dbReference>
<keyword evidence="9 11" id="KW-0472">Membrane</keyword>
<evidence type="ECO:0000256" key="3">
    <source>
        <dbReference type="ARBA" id="ARBA00005735"/>
    </source>
</evidence>
<dbReference type="InterPro" id="IPR029044">
    <property type="entry name" value="Nucleotide-diphossugar_trans"/>
</dbReference>
<feature type="domain" description="Galactosyltransferase C-terminal" evidence="12">
    <location>
        <begin position="170"/>
        <end position="219"/>
    </location>
</feature>
<comment type="caution">
    <text evidence="14">The sequence shown here is derived from an EMBL/GenBank/DDBJ whole genome shotgun (WGS) entry which is preliminary data.</text>
</comment>
<dbReference type="GO" id="GO:0005975">
    <property type="term" value="P:carbohydrate metabolic process"/>
    <property type="evidence" value="ECO:0007669"/>
    <property type="project" value="InterPro"/>
</dbReference>
<accession>A0A0L7LCY0</accession>
<dbReference type="PANTHER" id="PTHR19300:SF48">
    <property type="entry name" value="BETA-1,4-N-ACETYLGALACTOSAMINYLTRANSFERASE"/>
    <property type="match status" value="1"/>
</dbReference>
<evidence type="ECO:0000313" key="14">
    <source>
        <dbReference type="EMBL" id="KOB73327.1"/>
    </source>
</evidence>
<dbReference type="UniPathway" id="UPA00378"/>
<keyword evidence="7" id="KW-0735">Signal-anchor</keyword>
<evidence type="ECO:0000256" key="8">
    <source>
        <dbReference type="ARBA" id="ARBA00022989"/>
    </source>
</evidence>